<dbReference type="RefSeq" id="WP_214159530.1">
    <property type="nucleotide sequence ID" value="NZ_JAHBAY010000014.1"/>
</dbReference>
<gene>
    <name evidence="1" type="ORF">KIH74_28885</name>
</gene>
<proteinExistence type="predicted"/>
<sequence>MALAVAYAAILILSAEMDRWPVIVTNACAAEFGLRGSGVARHWLQNEIDRAGVVTDVLPAEMKGRRSPSGMFLLIEGLLVLPLAFDHQKRRQWMATNCIAFPEVSQRRRQQIDPLSLTGFDLMQHVNLTVHAVERFRERCGAAPGPGFAAQQMYQVLGVQARAVTRPPAWCRTRRADFYIVCGDDLCVPMSVRGSNGKAFDALTCIYRGGDLLSVTGKDLRDRCMLDPLAFRENDQRLNDVERAFEQGAVLSFWPPRWAPYEKQRRPWIHFSDTLASPARWSQSVNHQKPITVVGLVEKRSKLQRLFHRLRKAIIRWQA</sequence>
<comment type="caution">
    <text evidence="1">The sequence shown here is derived from an EMBL/GenBank/DDBJ whole genome shotgun (WGS) entry which is preliminary data.</text>
</comment>
<protein>
    <recommendedName>
        <fullName evidence="3">Transcriptional regulator, AbiEi antitoxin, Type IV TA system</fullName>
    </recommendedName>
</protein>
<evidence type="ECO:0000313" key="2">
    <source>
        <dbReference type="Proteomes" id="UP001197247"/>
    </source>
</evidence>
<keyword evidence="2" id="KW-1185">Reference proteome</keyword>
<accession>A0ABS5TQT9</accession>
<dbReference type="Proteomes" id="UP001197247">
    <property type="component" value="Unassembled WGS sequence"/>
</dbReference>
<name>A0ABS5TQT9_9ACTN</name>
<dbReference type="EMBL" id="JAHBAY010000014">
    <property type="protein sequence ID" value="MBT0772994.1"/>
    <property type="molecule type" value="Genomic_DNA"/>
</dbReference>
<evidence type="ECO:0000313" key="1">
    <source>
        <dbReference type="EMBL" id="MBT0772994.1"/>
    </source>
</evidence>
<reference evidence="1 2" key="1">
    <citation type="submission" date="2021-05" db="EMBL/GenBank/DDBJ databases">
        <title>Kineosporia and Streptomyces sp. nov. two new marine actinobacteria isolated from Coral.</title>
        <authorList>
            <person name="Buangrab K."/>
            <person name="Sutthacheep M."/>
            <person name="Yeemin T."/>
            <person name="Harunari E."/>
            <person name="Igarashi Y."/>
            <person name="Kanchanasin P."/>
            <person name="Tanasupawat S."/>
            <person name="Phongsopitanun W."/>
        </authorList>
    </citation>
    <scope>NUCLEOTIDE SEQUENCE [LARGE SCALE GENOMIC DNA]</scope>
    <source>
        <strain evidence="1 2">J2-2</strain>
    </source>
</reference>
<organism evidence="1 2">
    <name type="scientific">Kineosporia corallincola</name>
    <dbReference type="NCBI Taxonomy" id="2835133"/>
    <lineage>
        <taxon>Bacteria</taxon>
        <taxon>Bacillati</taxon>
        <taxon>Actinomycetota</taxon>
        <taxon>Actinomycetes</taxon>
        <taxon>Kineosporiales</taxon>
        <taxon>Kineosporiaceae</taxon>
        <taxon>Kineosporia</taxon>
    </lineage>
</organism>
<evidence type="ECO:0008006" key="3">
    <source>
        <dbReference type="Google" id="ProtNLM"/>
    </source>
</evidence>